<feature type="chain" id="PRO_5035227290" evidence="3">
    <location>
        <begin position="28"/>
        <end position="661"/>
    </location>
</feature>
<evidence type="ECO:0000256" key="2">
    <source>
        <dbReference type="ARBA" id="ARBA00022737"/>
    </source>
</evidence>
<keyword evidence="3" id="KW-0732">Signal</keyword>
<dbReference type="SUPFAM" id="SSF52058">
    <property type="entry name" value="L domain-like"/>
    <property type="match status" value="1"/>
</dbReference>
<evidence type="ECO:0000313" key="4">
    <source>
        <dbReference type="EMBL" id="QTD51834.1"/>
    </source>
</evidence>
<dbReference type="InterPro" id="IPR032675">
    <property type="entry name" value="LRR_dom_sf"/>
</dbReference>
<accession>A0A8A4TRN3</accession>
<keyword evidence="1" id="KW-0433">Leucine-rich repeat</keyword>
<dbReference type="Pfam" id="PF12799">
    <property type="entry name" value="LRR_4"/>
    <property type="match status" value="1"/>
</dbReference>
<feature type="signal peptide" evidence="3">
    <location>
        <begin position="1"/>
        <end position="27"/>
    </location>
</feature>
<dbReference type="Proteomes" id="UP000663929">
    <property type="component" value="Chromosome"/>
</dbReference>
<dbReference type="RefSeq" id="WP_237381954.1">
    <property type="nucleotide sequence ID" value="NZ_CP071793.1"/>
</dbReference>
<dbReference type="AlphaFoldDB" id="A0A8A4TRN3"/>
<name>A0A8A4TRN3_SULCO</name>
<dbReference type="InterPro" id="IPR025875">
    <property type="entry name" value="Leu-rich_rpt_4"/>
</dbReference>
<organism evidence="4 5">
    <name type="scientific">Sulfidibacter corallicola</name>
    <dbReference type="NCBI Taxonomy" id="2818388"/>
    <lineage>
        <taxon>Bacteria</taxon>
        <taxon>Pseudomonadati</taxon>
        <taxon>Acidobacteriota</taxon>
        <taxon>Holophagae</taxon>
        <taxon>Acanthopleuribacterales</taxon>
        <taxon>Acanthopleuribacteraceae</taxon>
        <taxon>Sulfidibacter</taxon>
    </lineage>
</organism>
<protein>
    <submittedName>
        <fullName evidence="4">Uncharacterized protein</fullName>
    </submittedName>
</protein>
<evidence type="ECO:0000313" key="5">
    <source>
        <dbReference type="Proteomes" id="UP000663929"/>
    </source>
</evidence>
<dbReference type="KEGG" id="scor:J3U87_05130"/>
<dbReference type="EMBL" id="CP071793">
    <property type="protein sequence ID" value="QTD51834.1"/>
    <property type="molecule type" value="Genomic_DNA"/>
</dbReference>
<gene>
    <name evidence="4" type="ORF">J3U87_05130</name>
</gene>
<proteinExistence type="predicted"/>
<sequence length="661" mass="69059">MDFKLSDAFGLSSLAAAVLALFCPAFAGIEVGTQTPSLYADNPHNTASSLTLTVTGDDFAGASAAQPIYLRIGLGQGAVLQHTLVDIDDLGNGRVHEPIFLPMRLVRGFTGDRIGAPAETLAIVRWVAGEGAIWLRIQSSSSAWIAYDGGTDAPSSLGPIAFDLGLPASTHWLVNETYFAISRANLQAPFRDVQASGESESFSTLICLDLQGGSLAVDPAPTGETRQTVEILPYDHQTTGITSGSSEGDITLGALLSIDITGSMSVGRLRHATSAGSVGTSDANGTITETCPENQDPDGLVSIDAQANLTFAGSAAWGFHRDSRLLARVPESAMYGFRVLLDDQDQPVDGASVSGRAGTVLLASSAFASDADTSQAFAPADAVFDIQGVPFSRSAELRYQGAGAEGGFATSVSAQLWSAEVSEDTAAEIGFAVRAAARDALLDPDPRFQGEHQHAWCGPQIARVVEDAMQGAGSFAVCTNVTIADPVLRTLLLAVADQNEDGSIDQDEALTVTSLDISDAGVRDLGGLSHFANLETLRAAGNAISDLVELSELTSLKEVVLTGNRIESLAALVANGFLGTAANHAIVVDDNYLTAEVCADLDALQQRTTPSGATLTFLHQGDRPFIAALAGWSERETSVLDMVTHQNDGAWLSPGYQLECL</sequence>
<dbReference type="PROSITE" id="PS51450">
    <property type="entry name" value="LRR"/>
    <property type="match status" value="1"/>
</dbReference>
<dbReference type="Gene3D" id="3.80.10.10">
    <property type="entry name" value="Ribonuclease Inhibitor"/>
    <property type="match status" value="1"/>
</dbReference>
<keyword evidence="5" id="KW-1185">Reference proteome</keyword>
<evidence type="ECO:0000256" key="3">
    <source>
        <dbReference type="SAM" id="SignalP"/>
    </source>
</evidence>
<dbReference type="InterPro" id="IPR001611">
    <property type="entry name" value="Leu-rich_rpt"/>
</dbReference>
<keyword evidence="2" id="KW-0677">Repeat</keyword>
<reference evidence="4" key="1">
    <citation type="submission" date="2021-03" db="EMBL/GenBank/DDBJ databases">
        <title>Acanthopleuribacteraceae sp. M133.</title>
        <authorList>
            <person name="Wang G."/>
        </authorList>
    </citation>
    <scope>NUCLEOTIDE SEQUENCE</scope>
    <source>
        <strain evidence="4">M133</strain>
    </source>
</reference>
<evidence type="ECO:0000256" key="1">
    <source>
        <dbReference type="ARBA" id="ARBA00022614"/>
    </source>
</evidence>